<evidence type="ECO:0000313" key="11">
    <source>
        <dbReference type="Proteomes" id="UP000794436"/>
    </source>
</evidence>
<name>A0A8K1CI64_PYTOL</name>
<keyword evidence="7 8" id="KW-0472">Membrane</keyword>
<dbReference type="InterPro" id="IPR010420">
    <property type="entry name" value="CASTOR/POLLUX/SYM8_dom"/>
</dbReference>
<feature type="transmembrane region" description="Helical" evidence="8">
    <location>
        <begin position="25"/>
        <end position="49"/>
    </location>
</feature>
<dbReference type="OrthoDB" id="414047at2759"/>
<dbReference type="PANTHER" id="PTHR31563">
    <property type="entry name" value="ION CHANNEL POLLUX-RELATED"/>
    <property type="match status" value="1"/>
</dbReference>
<reference evidence="10" key="1">
    <citation type="submission" date="2019-03" db="EMBL/GenBank/DDBJ databases">
        <title>Long read genome sequence of the mycoparasitic Pythium oligandrum ATCC 38472 isolated from sugarbeet rhizosphere.</title>
        <authorList>
            <person name="Gaulin E."/>
        </authorList>
    </citation>
    <scope>NUCLEOTIDE SEQUENCE</scope>
    <source>
        <strain evidence="10">ATCC 38472_TT</strain>
    </source>
</reference>
<dbReference type="AlphaFoldDB" id="A0A8K1CI64"/>
<accession>A0A8K1CI64</accession>
<keyword evidence="3" id="KW-0813">Transport</keyword>
<feature type="domain" description="RCK N-terminal" evidence="9">
    <location>
        <begin position="66"/>
        <end position="207"/>
    </location>
</feature>
<evidence type="ECO:0000256" key="6">
    <source>
        <dbReference type="ARBA" id="ARBA00023065"/>
    </source>
</evidence>
<evidence type="ECO:0000256" key="1">
    <source>
        <dbReference type="ARBA" id="ARBA00004127"/>
    </source>
</evidence>
<gene>
    <name evidence="10" type="ORF">Poli38472_002455</name>
</gene>
<dbReference type="Gene3D" id="3.40.50.720">
    <property type="entry name" value="NAD(P)-binding Rossmann-like Domain"/>
    <property type="match status" value="1"/>
</dbReference>
<keyword evidence="5 8" id="KW-1133">Transmembrane helix</keyword>
<protein>
    <recommendedName>
        <fullName evidence="9">RCK N-terminal domain-containing protein</fullName>
    </recommendedName>
</protein>
<keyword evidence="4 8" id="KW-0812">Transmembrane</keyword>
<evidence type="ECO:0000256" key="7">
    <source>
        <dbReference type="ARBA" id="ARBA00023136"/>
    </source>
</evidence>
<evidence type="ECO:0000313" key="10">
    <source>
        <dbReference type="EMBL" id="TMW63514.1"/>
    </source>
</evidence>
<evidence type="ECO:0000256" key="4">
    <source>
        <dbReference type="ARBA" id="ARBA00022692"/>
    </source>
</evidence>
<dbReference type="InterPro" id="IPR044849">
    <property type="entry name" value="CASTOR/POLLUX/SYM8-like"/>
</dbReference>
<dbReference type="EMBL" id="SPLM01000072">
    <property type="protein sequence ID" value="TMW63514.1"/>
    <property type="molecule type" value="Genomic_DNA"/>
</dbReference>
<comment type="caution">
    <text evidence="10">The sequence shown here is derived from an EMBL/GenBank/DDBJ whole genome shotgun (WGS) entry which is preliminary data.</text>
</comment>
<keyword evidence="6" id="KW-0406">Ion transport</keyword>
<proteinExistence type="inferred from homology"/>
<evidence type="ECO:0000259" key="9">
    <source>
        <dbReference type="PROSITE" id="PS51201"/>
    </source>
</evidence>
<evidence type="ECO:0000256" key="8">
    <source>
        <dbReference type="SAM" id="Phobius"/>
    </source>
</evidence>
<sequence>MVWQSWTFLGDAGSHTTLTEPGLRVLGVVMTLIGILYFSVIMGFVVDGIREKMDSLKKGKSKVAEEGHTLMLGWTDKSISLIRQICLANASEKGGVIVVLAEIDKEDLEAELASHLRVEELRGTKVIFRTGTPLLSVDLLKVAAHRARSIIIMANSNGDADRSDAAVLRTVLSLKTLPELSGHIVAELRDIDNEPLVRLVGGDEVEILVSHDVIGRLVLMAARSPGLARVFSCLLGFDGNEFYFKEWPECVGVKFGELAERFPDAVPLGIKRASGEVLIAPDVDVSVQQGDTIMVLAEDDDTYKACPPVHIDAGMLPTALAKSTQKERILMCGWRRDIRDMILLLDSMVVCGTELHMLCEEPVHLRNKILLECGLNVDTLKNLRLVHHYGNTAVRRHLETLPLHTFSSLMILSDESRETDIMHSDSHTLASLLLVRDLQMKMHHSSGAITDALDASKCICEVLDPRTQRTISTSSTILRLSEFIQSNELISCILAMISESRDVRIILDELLGADGATFEVDPSSRYCSQSESLSFWQLAKRVSSLGEILCGYQMRGAIDETILNPTEKTVARTWSGVDLIILRKKHLPAFLRPQTLLPVETNSFERTSLNRRRKSTVARQQILEALVHEQELANIEELNGQERTMLTKAVRSFIENSHDDSTASITEMSGVSPHAVRSLIHVARLLADTLEQFEGLQPRGRSNSDGVDEKVTEFDINSV</sequence>
<evidence type="ECO:0000256" key="3">
    <source>
        <dbReference type="ARBA" id="ARBA00022448"/>
    </source>
</evidence>
<dbReference type="Proteomes" id="UP000794436">
    <property type="component" value="Unassembled WGS sequence"/>
</dbReference>
<comment type="subcellular location">
    <subcellularLocation>
        <location evidence="1">Endomembrane system</location>
        <topology evidence="1">Multi-pass membrane protein</topology>
    </subcellularLocation>
</comment>
<dbReference type="PROSITE" id="PS51201">
    <property type="entry name" value="RCK_N"/>
    <property type="match status" value="1"/>
</dbReference>
<dbReference type="GO" id="GO:0012505">
    <property type="term" value="C:endomembrane system"/>
    <property type="evidence" value="ECO:0007669"/>
    <property type="project" value="UniProtKB-SubCell"/>
</dbReference>
<comment type="similarity">
    <text evidence="2">Belongs to the castor/pollux (TC 1.A.1.23) family.</text>
</comment>
<evidence type="ECO:0000256" key="5">
    <source>
        <dbReference type="ARBA" id="ARBA00022989"/>
    </source>
</evidence>
<evidence type="ECO:0000256" key="2">
    <source>
        <dbReference type="ARBA" id="ARBA00008577"/>
    </source>
</evidence>
<dbReference type="InterPro" id="IPR003148">
    <property type="entry name" value="RCK_N"/>
</dbReference>
<dbReference type="Pfam" id="PF06241">
    <property type="entry name" value="Castor_Poll_mid"/>
    <property type="match status" value="1"/>
</dbReference>
<dbReference type="GO" id="GO:0006813">
    <property type="term" value="P:potassium ion transport"/>
    <property type="evidence" value="ECO:0007669"/>
    <property type="project" value="InterPro"/>
</dbReference>
<organism evidence="10 11">
    <name type="scientific">Pythium oligandrum</name>
    <name type="common">Mycoparasitic fungus</name>
    <dbReference type="NCBI Taxonomy" id="41045"/>
    <lineage>
        <taxon>Eukaryota</taxon>
        <taxon>Sar</taxon>
        <taxon>Stramenopiles</taxon>
        <taxon>Oomycota</taxon>
        <taxon>Peronosporomycetes</taxon>
        <taxon>Pythiales</taxon>
        <taxon>Pythiaceae</taxon>
        <taxon>Pythium</taxon>
    </lineage>
</organism>
<dbReference type="PANTHER" id="PTHR31563:SF10">
    <property type="entry name" value="ION CHANNEL POLLUX-RELATED"/>
    <property type="match status" value="1"/>
</dbReference>
<keyword evidence="11" id="KW-1185">Reference proteome</keyword>